<sequence length="322" mass="36378">MHLGILDQMPRPRHLSVEETVEETIHKVQMAEEWGYERYWFAEHHGTKGMTSSAPEILMATAAAKTKTIHVGSGGILLSQYSPYKVATQMLQLQSIFPGRIEAGVGRSPGGPERIRKALANGVKNETGIYPEKIKQMLHYFAGDQSVQATPRPRVSPQLYSLGLGENSAQLAAELGIGYVFGHFIQSGRGVQAHKQYREYFQPGFFVNPKAITAVFVICGATDEDAEEMAITQDIWLLRTEKGIDSRIPTLEEAKAMRLTTEDKKRIALNRKRMIIGGPAKVKDELCKWSELYECDHWLLLNNTYHFADQRQSYERIAEMFF</sequence>
<dbReference type="InterPro" id="IPR050766">
    <property type="entry name" value="Bact_Lucif_Oxidored"/>
</dbReference>
<evidence type="ECO:0000313" key="4">
    <source>
        <dbReference type="Proteomes" id="UP000215137"/>
    </source>
</evidence>
<dbReference type="InterPro" id="IPR011251">
    <property type="entry name" value="Luciferase-like_dom"/>
</dbReference>
<dbReference type="GO" id="GO:0016705">
    <property type="term" value="F:oxidoreductase activity, acting on paired donors, with incorporation or reduction of molecular oxygen"/>
    <property type="evidence" value="ECO:0007669"/>
    <property type="project" value="InterPro"/>
</dbReference>
<dbReference type="SUPFAM" id="SSF51679">
    <property type="entry name" value="Bacterial luciferase-like"/>
    <property type="match status" value="1"/>
</dbReference>
<dbReference type="EMBL" id="CP022983">
    <property type="protein sequence ID" value="ASV67365.1"/>
    <property type="molecule type" value="Genomic_DNA"/>
</dbReference>
<dbReference type="Gene3D" id="3.20.20.30">
    <property type="entry name" value="Luciferase-like domain"/>
    <property type="match status" value="1"/>
</dbReference>
<gene>
    <name evidence="3" type="ORF">CKF48_08530</name>
</gene>
<accession>A0A248TGR3</accession>
<evidence type="ECO:0000256" key="1">
    <source>
        <dbReference type="ARBA" id="ARBA00007789"/>
    </source>
</evidence>
<organism evidence="3 4">
    <name type="scientific">Cytobacillus kochii</name>
    <dbReference type="NCBI Taxonomy" id="859143"/>
    <lineage>
        <taxon>Bacteria</taxon>
        <taxon>Bacillati</taxon>
        <taxon>Bacillota</taxon>
        <taxon>Bacilli</taxon>
        <taxon>Bacillales</taxon>
        <taxon>Bacillaceae</taxon>
        <taxon>Cytobacillus</taxon>
    </lineage>
</organism>
<evidence type="ECO:0000313" key="3">
    <source>
        <dbReference type="EMBL" id="ASV67365.1"/>
    </source>
</evidence>
<dbReference type="AlphaFoldDB" id="A0A248TGR3"/>
<dbReference type="PANTHER" id="PTHR30137:SF19">
    <property type="entry name" value="LUCIFERASE-LIKE MONOOXYGENASE"/>
    <property type="match status" value="1"/>
</dbReference>
<dbReference type="RefSeq" id="WP_095370939.1">
    <property type="nucleotide sequence ID" value="NZ_CP022983.1"/>
</dbReference>
<dbReference type="OrthoDB" id="9780518at2"/>
<reference evidence="3 4" key="1">
    <citation type="submission" date="2017-08" db="EMBL/GenBank/DDBJ databases">
        <title>Complete Genome Sequence of Bacillus kochii Oregon-R-modENCODE STRAIN BDGP4, isolated from Drosophila melanogaster gut.</title>
        <authorList>
            <person name="Wan K.H."/>
            <person name="Yu C."/>
            <person name="Park S."/>
            <person name="Hammonds A.S."/>
            <person name="Booth B.W."/>
            <person name="Celniker S.E."/>
        </authorList>
    </citation>
    <scope>NUCLEOTIDE SEQUENCE [LARGE SCALE GENOMIC DNA]</scope>
    <source>
        <strain evidence="3 4">BDGP4</strain>
    </source>
</reference>
<dbReference type="NCBIfam" id="TIGR03558">
    <property type="entry name" value="oxido_grp_1"/>
    <property type="match status" value="1"/>
</dbReference>
<protein>
    <submittedName>
        <fullName evidence="3">LLM class flavin-dependent oxidoreductase</fullName>
    </submittedName>
</protein>
<dbReference type="Proteomes" id="UP000215137">
    <property type="component" value="Chromosome"/>
</dbReference>
<evidence type="ECO:0000259" key="2">
    <source>
        <dbReference type="Pfam" id="PF00296"/>
    </source>
</evidence>
<dbReference type="GO" id="GO:0005829">
    <property type="term" value="C:cytosol"/>
    <property type="evidence" value="ECO:0007669"/>
    <property type="project" value="TreeGrafter"/>
</dbReference>
<name>A0A248TGR3_9BACI</name>
<dbReference type="KEGG" id="bko:CKF48_08530"/>
<feature type="domain" description="Luciferase-like" evidence="2">
    <location>
        <begin position="1"/>
        <end position="291"/>
    </location>
</feature>
<dbReference type="Pfam" id="PF00296">
    <property type="entry name" value="Bac_luciferase"/>
    <property type="match status" value="1"/>
</dbReference>
<comment type="similarity">
    <text evidence="1">To bacterial alkanal monooxygenase alpha and beta chains.</text>
</comment>
<dbReference type="PANTHER" id="PTHR30137">
    <property type="entry name" value="LUCIFERASE-LIKE MONOOXYGENASE"/>
    <property type="match status" value="1"/>
</dbReference>
<keyword evidence="4" id="KW-1185">Reference proteome</keyword>
<dbReference type="InterPro" id="IPR019949">
    <property type="entry name" value="CmoO-like"/>
</dbReference>
<proteinExistence type="predicted"/>
<dbReference type="InterPro" id="IPR036661">
    <property type="entry name" value="Luciferase-like_sf"/>
</dbReference>